<feature type="chain" id="PRO_5035847659" description="Galectin domain-containing protein" evidence="2">
    <location>
        <begin position="35"/>
        <end position="209"/>
    </location>
</feature>
<dbReference type="InterPro" id="IPR001079">
    <property type="entry name" value="Galectin_CRD"/>
</dbReference>
<evidence type="ECO:0000313" key="5">
    <source>
        <dbReference type="Proteomes" id="UP000835052"/>
    </source>
</evidence>
<dbReference type="GO" id="GO:0030246">
    <property type="term" value="F:carbohydrate binding"/>
    <property type="evidence" value="ECO:0007669"/>
    <property type="project" value="UniProtKB-KW"/>
</dbReference>
<evidence type="ECO:0000313" key="4">
    <source>
        <dbReference type="EMBL" id="CAD6186365.1"/>
    </source>
</evidence>
<keyword evidence="5" id="KW-1185">Reference proteome</keyword>
<evidence type="ECO:0000256" key="1">
    <source>
        <dbReference type="ARBA" id="ARBA00022734"/>
    </source>
</evidence>
<feature type="domain" description="Galectin" evidence="3">
    <location>
        <begin position="60"/>
        <end position="209"/>
    </location>
</feature>
<name>A0A8S1GRY6_9PELO</name>
<gene>
    <name evidence="4" type="ORF">CAUJ_LOCUS2284</name>
</gene>
<keyword evidence="1" id="KW-0430">Lectin</keyword>
<feature type="signal peptide" evidence="2">
    <location>
        <begin position="1"/>
        <end position="34"/>
    </location>
</feature>
<dbReference type="SUPFAM" id="SSF49899">
    <property type="entry name" value="Concanavalin A-like lectins/glucanases"/>
    <property type="match status" value="1"/>
</dbReference>
<organism evidence="4 5">
    <name type="scientific">Caenorhabditis auriculariae</name>
    <dbReference type="NCBI Taxonomy" id="2777116"/>
    <lineage>
        <taxon>Eukaryota</taxon>
        <taxon>Metazoa</taxon>
        <taxon>Ecdysozoa</taxon>
        <taxon>Nematoda</taxon>
        <taxon>Chromadorea</taxon>
        <taxon>Rhabditida</taxon>
        <taxon>Rhabditina</taxon>
        <taxon>Rhabditomorpha</taxon>
        <taxon>Rhabditoidea</taxon>
        <taxon>Rhabditidae</taxon>
        <taxon>Peloderinae</taxon>
        <taxon>Caenorhabditis</taxon>
    </lineage>
</organism>
<keyword evidence="2" id="KW-0732">Signal</keyword>
<dbReference type="AlphaFoldDB" id="A0A8S1GRY6"/>
<evidence type="ECO:0000259" key="3">
    <source>
        <dbReference type="PROSITE" id="PS51304"/>
    </source>
</evidence>
<dbReference type="PROSITE" id="PS51304">
    <property type="entry name" value="GALECTIN"/>
    <property type="match status" value="1"/>
</dbReference>
<dbReference type="InterPro" id="IPR013320">
    <property type="entry name" value="ConA-like_dom_sf"/>
</dbReference>
<dbReference type="EMBL" id="CAJGYM010000004">
    <property type="protein sequence ID" value="CAD6186365.1"/>
    <property type="molecule type" value="Genomic_DNA"/>
</dbReference>
<protein>
    <recommendedName>
        <fullName evidence="3">Galectin domain-containing protein</fullName>
    </recommendedName>
</protein>
<accession>A0A8S1GRY6</accession>
<proteinExistence type="predicted"/>
<dbReference type="Proteomes" id="UP000835052">
    <property type="component" value="Unassembled WGS sequence"/>
</dbReference>
<comment type="caution">
    <text evidence="4">The sequence shown here is derived from an EMBL/GenBank/DDBJ whole genome shotgun (WGS) entry which is preliminary data.</text>
</comment>
<evidence type="ECO:0000256" key="2">
    <source>
        <dbReference type="SAM" id="SignalP"/>
    </source>
</evidence>
<sequence>MYVHAIDNKVSFHCKGGMLAALWLPLALVASVQASSVLLLPCTHDENGPMTRTQFTDWPKYFVFERPLKHGDYILFSFVFRVDRPADTSIDFRMYDKTVPLEDNLITLHLRFNALEKRLIVNAHETPGVWQNQEQSIAYRDWWLPGRTVKVEVRYHSDMFEIYERTVEGYLLITNFRNLHKKTELLTGTGRLLQIYEFQLICYGDDIKF</sequence>
<reference evidence="4" key="1">
    <citation type="submission" date="2020-10" db="EMBL/GenBank/DDBJ databases">
        <authorList>
            <person name="Kikuchi T."/>
        </authorList>
    </citation>
    <scope>NUCLEOTIDE SEQUENCE</scope>
    <source>
        <strain evidence="4">NKZ352</strain>
    </source>
</reference>